<keyword evidence="5" id="KW-0175">Coiled coil</keyword>
<dbReference type="SUPFAM" id="SSF52540">
    <property type="entry name" value="P-loop containing nucleoside triphosphate hydrolases"/>
    <property type="match status" value="1"/>
</dbReference>
<evidence type="ECO:0000256" key="1">
    <source>
        <dbReference type="ARBA" id="ARBA00022741"/>
    </source>
</evidence>
<dbReference type="PROSITE" id="PS51194">
    <property type="entry name" value="HELICASE_CTER"/>
    <property type="match status" value="1"/>
</dbReference>
<dbReference type="InterPro" id="IPR050699">
    <property type="entry name" value="RNA-DNA_Helicase"/>
</dbReference>
<dbReference type="CDD" id="cd18795">
    <property type="entry name" value="SF2_C_Ski2"/>
    <property type="match status" value="1"/>
</dbReference>
<dbReference type="Pfam" id="PF00270">
    <property type="entry name" value="DEAD"/>
    <property type="match status" value="1"/>
</dbReference>
<dbReference type="InterPro" id="IPR011545">
    <property type="entry name" value="DEAD/DEAH_box_helicase_dom"/>
</dbReference>
<evidence type="ECO:0000256" key="3">
    <source>
        <dbReference type="ARBA" id="ARBA00022806"/>
    </source>
</evidence>
<keyword evidence="4" id="KW-0067">ATP-binding</keyword>
<dbReference type="PANTHER" id="PTHR12131">
    <property type="entry name" value="ATP-DEPENDENT RNA AND DNA HELICASE"/>
    <property type="match status" value="1"/>
</dbReference>
<evidence type="ECO:0000259" key="6">
    <source>
        <dbReference type="PROSITE" id="PS51192"/>
    </source>
</evidence>
<feature type="coiled-coil region" evidence="5">
    <location>
        <begin position="506"/>
        <end position="571"/>
    </location>
</feature>
<dbReference type="SMART" id="SM00490">
    <property type="entry name" value="HELICc"/>
    <property type="match status" value="1"/>
</dbReference>
<dbReference type="PANTHER" id="PTHR12131:SF1">
    <property type="entry name" value="ATP-DEPENDENT RNA HELICASE SUPV3L1, MITOCHONDRIAL-RELATED"/>
    <property type="match status" value="1"/>
</dbReference>
<accession>A0A6C0KUB9</accession>
<dbReference type="Pfam" id="PF08148">
    <property type="entry name" value="DSHCT"/>
    <property type="match status" value="1"/>
</dbReference>
<dbReference type="GO" id="GO:0003676">
    <property type="term" value="F:nucleic acid binding"/>
    <property type="evidence" value="ECO:0007669"/>
    <property type="project" value="InterPro"/>
</dbReference>
<feature type="domain" description="Helicase ATP-binding" evidence="6">
    <location>
        <begin position="33"/>
        <end position="202"/>
    </location>
</feature>
<dbReference type="GO" id="GO:0055087">
    <property type="term" value="C:Ski complex"/>
    <property type="evidence" value="ECO:0007669"/>
    <property type="project" value="TreeGrafter"/>
</dbReference>
<keyword evidence="1" id="KW-0547">Nucleotide-binding</keyword>
<evidence type="ECO:0000313" key="8">
    <source>
        <dbReference type="EMBL" id="QHU20736.1"/>
    </source>
</evidence>
<dbReference type="GO" id="GO:0070478">
    <property type="term" value="P:nuclear-transcribed mRNA catabolic process, 3'-5' exonucleolytic nonsense-mediated decay"/>
    <property type="evidence" value="ECO:0007669"/>
    <property type="project" value="TreeGrafter"/>
</dbReference>
<dbReference type="InterPro" id="IPR014001">
    <property type="entry name" value="Helicase_ATP-bd"/>
</dbReference>
<dbReference type="GO" id="GO:0016787">
    <property type="term" value="F:hydrolase activity"/>
    <property type="evidence" value="ECO:0007669"/>
    <property type="project" value="UniProtKB-KW"/>
</dbReference>
<evidence type="ECO:0008006" key="9">
    <source>
        <dbReference type="Google" id="ProtNLM"/>
    </source>
</evidence>
<evidence type="ECO:0000259" key="7">
    <source>
        <dbReference type="PROSITE" id="PS51194"/>
    </source>
</evidence>
<proteinExistence type="predicted"/>
<keyword evidence="3" id="KW-0347">Helicase</keyword>
<dbReference type="InterPro" id="IPR012961">
    <property type="entry name" value="Ski2/MTR4_C"/>
</dbReference>
<dbReference type="SMART" id="SM00487">
    <property type="entry name" value="DEXDc"/>
    <property type="match status" value="1"/>
</dbReference>
<dbReference type="Gene3D" id="3.40.50.300">
    <property type="entry name" value="P-loop containing nucleotide triphosphate hydrolases"/>
    <property type="match status" value="2"/>
</dbReference>
<protein>
    <recommendedName>
        <fullName evidence="9">Helicase</fullName>
    </recommendedName>
</protein>
<sequence>MSSFLIQPDLSTTPVLPAHPYSFPLDLFQQYAIAAIAKDENVLVCAKTGSGKTLVGEYQIYHSLKKGKRVFYTTPIKSLSNQKFHDLTHQFKEARVGIMTGDIKFCPDAQIVIMTTEILRNLLYKKGTLTESLGLTASISMDDVDAIIFDECHYINDKDRGKIWEETMILLPPSINMVMLSATLDHPEYLANWLGELKQKPIHLIETQYRIVPLTHYVLQQEKLIPIMDASEVYYEQAYKNWLHSKERKEKDQESFQRHVKEAKGNGAKGGMEGKVHVSHFVHQLNETITILEKKELLPSLFFVLSRKQCESYASKVEHTLLDTSDVAAVKHIISFHLHRHMKDLETIPQYHQIYNLLCRGIAFHHSGLLPLLKEIVEILFSKGYVKMMFCTETFAVGLNMPTKTVLFAGFKKYDDATGAMRMLRNDEYLQMAGRAGRRGKDDKGVVIYLPDREPATPEEMFKMMKGARPPIESRMDFHYDFVLKTLQASKTPLKWLEIMKHSYWYKQQEEHIQKRLEDLDKLKKTLCEIKVEEPYLSGCEKRLELEQKMKAAVNAEKKQVQRELDGIKNKQLGPKWNKALADYHTYQKMKGDLEWIENEIKEMSEYYNIDDVVHFLHHMGYIRHTDSMTLTQDDLGLKGVLATEVNEGHPILMTELYVDGSLQQLSGNELVAVLACFQEKKDTENQPQTLSVPSTITQTIQRIRNMAESFQSIESQIGYPVEGYWTISTHMVEPMWRWMNGEHASIICKEYDLFEGNFIRSVMKLANMLDEWLAMATYCQHTEQVEKITEVRSQIVRDVVVSDSLYLRL</sequence>
<dbReference type="SMART" id="SM01142">
    <property type="entry name" value="DSHCT"/>
    <property type="match status" value="1"/>
</dbReference>
<feature type="domain" description="Helicase C-terminal" evidence="7">
    <location>
        <begin position="284"/>
        <end position="488"/>
    </location>
</feature>
<name>A0A6C0KUB9_9ZZZZ</name>
<dbReference type="GO" id="GO:0005524">
    <property type="term" value="F:ATP binding"/>
    <property type="evidence" value="ECO:0007669"/>
    <property type="project" value="UniProtKB-KW"/>
</dbReference>
<dbReference type="PROSITE" id="PS51192">
    <property type="entry name" value="HELICASE_ATP_BIND_1"/>
    <property type="match status" value="1"/>
</dbReference>
<dbReference type="Gene3D" id="1.10.3380.30">
    <property type="match status" value="1"/>
</dbReference>
<organism evidence="8">
    <name type="scientific">viral metagenome</name>
    <dbReference type="NCBI Taxonomy" id="1070528"/>
    <lineage>
        <taxon>unclassified sequences</taxon>
        <taxon>metagenomes</taxon>
        <taxon>organismal metagenomes</taxon>
    </lineage>
</organism>
<dbReference type="AlphaFoldDB" id="A0A6C0KUB9"/>
<dbReference type="InterPro" id="IPR027417">
    <property type="entry name" value="P-loop_NTPase"/>
</dbReference>
<dbReference type="EMBL" id="MN740972">
    <property type="protein sequence ID" value="QHU20736.1"/>
    <property type="molecule type" value="Genomic_DNA"/>
</dbReference>
<dbReference type="GO" id="GO:0004386">
    <property type="term" value="F:helicase activity"/>
    <property type="evidence" value="ECO:0007669"/>
    <property type="project" value="UniProtKB-KW"/>
</dbReference>
<dbReference type="InterPro" id="IPR001650">
    <property type="entry name" value="Helicase_C-like"/>
</dbReference>
<evidence type="ECO:0000256" key="4">
    <source>
        <dbReference type="ARBA" id="ARBA00022840"/>
    </source>
</evidence>
<evidence type="ECO:0000256" key="5">
    <source>
        <dbReference type="SAM" id="Coils"/>
    </source>
</evidence>
<keyword evidence="2" id="KW-0378">Hydrolase</keyword>
<reference evidence="8" key="1">
    <citation type="journal article" date="2020" name="Nature">
        <title>Giant virus diversity and host interactions through global metagenomics.</title>
        <authorList>
            <person name="Schulz F."/>
            <person name="Roux S."/>
            <person name="Paez-Espino D."/>
            <person name="Jungbluth S."/>
            <person name="Walsh D.A."/>
            <person name="Denef V.J."/>
            <person name="McMahon K.D."/>
            <person name="Konstantinidis K.T."/>
            <person name="Eloe-Fadrosh E.A."/>
            <person name="Kyrpides N.C."/>
            <person name="Woyke T."/>
        </authorList>
    </citation>
    <scope>NUCLEOTIDE SEQUENCE</scope>
    <source>
        <strain evidence="8">GVMAG-S-3300013093-109</strain>
    </source>
</reference>
<evidence type="ECO:0000256" key="2">
    <source>
        <dbReference type="ARBA" id="ARBA00022801"/>
    </source>
</evidence>